<gene>
    <name evidence="12" type="primary">lpxC</name>
    <name evidence="13" type="ORF">Desaf_0231</name>
</gene>
<dbReference type="AlphaFoldDB" id="F3YTY3"/>
<sequence>MLQKTIHKSVACSGIGLHSGKKVRLVLRPAGENTGILFALQNGSGRRFLTPRPESVIATGLATTLGQGGDSLATVEHLMAAVRGLGIDNILVDVEGGEIPIMDGSAASFVYLLRMAGERTLSARRKVYRVTKPVEFKREGKLIRAEPCDGFHVDYTIEFPHPLIGRQSLAMQVTPQSFTAMLAKARTFGFLREVEYLRKNGLALGGSLDNAVVLDDYGVVNTEGLRFSDEFVRHKILDFVGDMAVLDAPLWGSFTVFASGHALNNAFLRHLWVNADEYLEEVSLGLEPVAGLEAEPGMVTASAAVLA</sequence>
<dbReference type="Gene3D" id="3.30.230.20">
    <property type="entry name" value="lpxc deacetylase, domain 1"/>
    <property type="match status" value="1"/>
</dbReference>
<feature type="active site" description="Proton donor" evidence="12">
    <location>
        <position position="261"/>
    </location>
</feature>
<feature type="binding site" evidence="12">
    <location>
        <position position="77"/>
    </location>
    <ligand>
        <name>Zn(2+)</name>
        <dbReference type="ChEBI" id="CHEBI:29105"/>
    </ligand>
</feature>
<dbReference type="GO" id="GO:0016020">
    <property type="term" value="C:membrane"/>
    <property type="evidence" value="ECO:0007669"/>
    <property type="project" value="GOC"/>
</dbReference>
<evidence type="ECO:0000256" key="1">
    <source>
        <dbReference type="ARBA" id="ARBA00001947"/>
    </source>
</evidence>
<evidence type="ECO:0000313" key="14">
    <source>
        <dbReference type="Proteomes" id="UP000007844"/>
    </source>
</evidence>
<comment type="similarity">
    <text evidence="12">Belongs to the LpxC family.</text>
</comment>
<keyword evidence="8 12" id="KW-0378">Hydrolase</keyword>
<accession>F3YTY3</accession>
<organism evidence="13 14">
    <name type="scientific">Desulfocurvibacter africanus subsp. africanus str. Walvis Bay</name>
    <dbReference type="NCBI Taxonomy" id="690850"/>
    <lineage>
        <taxon>Bacteria</taxon>
        <taxon>Pseudomonadati</taxon>
        <taxon>Thermodesulfobacteriota</taxon>
        <taxon>Desulfovibrionia</taxon>
        <taxon>Desulfovibrionales</taxon>
        <taxon>Desulfovibrionaceae</taxon>
        <taxon>Desulfocurvibacter</taxon>
    </lineage>
</organism>
<dbReference type="PANTHER" id="PTHR33694:SF1">
    <property type="entry name" value="UDP-3-O-ACYL-N-ACETYLGLUCOSAMINE DEACETYLASE 1, MITOCHONDRIAL-RELATED"/>
    <property type="match status" value="1"/>
</dbReference>
<keyword evidence="14" id="KW-1185">Reference proteome</keyword>
<comment type="pathway">
    <text evidence="3 12">Glycolipid biosynthesis; lipid IV(A) biosynthesis; lipid IV(A) from (3R)-3-hydroxytetradecanoyl-[acyl-carrier-protein] and UDP-N-acetyl-alpha-D-glucosamine: step 2/6.</text>
</comment>
<dbReference type="RefSeq" id="WP_014258450.1">
    <property type="nucleotide sequence ID" value="NC_016629.1"/>
</dbReference>
<dbReference type="EMBL" id="CP003221">
    <property type="protein sequence ID" value="EGJ48589.1"/>
    <property type="molecule type" value="Genomic_DNA"/>
</dbReference>
<evidence type="ECO:0000256" key="8">
    <source>
        <dbReference type="ARBA" id="ARBA00022801"/>
    </source>
</evidence>
<dbReference type="UniPathway" id="UPA00359">
    <property type="reaction ID" value="UER00478"/>
</dbReference>
<keyword evidence="5 12" id="KW-0444">Lipid biosynthesis</keyword>
<feature type="binding site" evidence="12">
    <location>
        <position position="234"/>
    </location>
    <ligand>
        <name>Zn(2+)</name>
        <dbReference type="ChEBI" id="CHEBI:29105"/>
    </ligand>
</feature>
<dbReference type="InterPro" id="IPR020568">
    <property type="entry name" value="Ribosomal_Su5_D2-typ_SF"/>
</dbReference>
<dbReference type="HOGENOM" id="CLU_046528_1_0_7"/>
<evidence type="ECO:0000256" key="4">
    <source>
        <dbReference type="ARBA" id="ARBA00012745"/>
    </source>
</evidence>
<dbReference type="GO" id="GO:0103117">
    <property type="term" value="F:UDP-3-O-acyl-N-acetylglucosamine deacetylase activity"/>
    <property type="evidence" value="ECO:0007669"/>
    <property type="project" value="UniProtKB-UniRule"/>
</dbReference>
<dbReference type="PANTHER" id="PTHR33694">
    <property type="entry name" value="UDP-3-O-ACYL-N-ACETYLGLUCOSAMINE DEACETYLASE 1, MITOCHONDRIAL-RELATED"/>
    <property type="match status" value="1"/>
</dbReference>
<dbReference type="InterPro" id="IPR004463">
    <property type="entry name" value="UDP-acyl_GlcNac_deAcase"/>
</dbReference>
<feature type="binding site" evidence="12">
    <location>
        <position position="238"/>
    </location>
    <ligand>
        <name>Zn(2+)</name>
        <dbReference type="ChEBI" id="CHEBI:29105"/>
    </ligand>
</feature>
<keyword evidence="10 12" id="KW-0443">Lipid metabolism</keyword>
<evidence type="ECO:0000256" key="10">
    <source>
        <dbReference type="ARBA" id="ARBA00023098"/>
    </source>
</evidence>
<evidence type="ECO:0000256" key="6">
    <source>
        <dbReference type="ARBA" id="ARBA00022556"/>
    </source>
</evidence>
<dbReference type="Proteomes" id="UP000007844">
    <property type="component" value="Chromosome"/>
</dbReference>
<evidence type="ECO:0000256" key="7">
    <source>
        <dbReference type="ARBA" id="ARBA00022723"/>
    </source>
</evidence>
<dbReference type="Pfam" id="PF03331">
    <property type="entry name" value="LpxC"/>
    <property type="match status" value="1"/>
</dbReference>
<evidence type="ECO:0000256" key="5">
    <source>
        <dbReference type="ARBA" id="ARBA00022516"/>
    </source>
</evidence>
<evidence type="ECO:0000313" key="13">
    <source>
        <dbReference type="EMBL" id="EGJ48589.1"/>
    </source>
</evidence>
<dbReference type="SUPFAM" id="SSF54211">
    <property type="entry name" value="Ribosomal protein S5 domain 2-like"/>
    <property type="match status" value="2"/>
</dbReference>
<keyword evidence="6 12" id="KW-0441">Lipid A biosynthesis</keyword>
<dbReference type="GO" id="GO:0009245">
    <property type="term" value="P:lipid A biosynthetic process"/>
    <property type="evidence" value="ECO:0007669"/>
    <property type="project" value="UniProtKB-UniRule"/>
</dbReference>
<evidence type="ECO:0000256" key="2">
    <source>
        <dbReference type="ARBA" id="ARBA00002923"/>
    </source>
</evidence>
<evidence type="ECO:0000256" key="12">
    <source>
        <dbReference type="HAMAP-Rule" id="MF_00388"/>
    </source>
</evidence>
<dbReference type="KEGG" id="daf:Desaf_0231"/>
<evidence type="ECO:0000256" key="3">
    <source>
        <dbReference type="ARBA" id="ARBA00005002"/>
    </source>
</evidence>
<dbReference type="HAMAP" id="MF_00388">
    <property type="entry name" value="LpxC"/>
    <property type="match status" value="1"/>
</dbReference>
<dbReference type="NCBIfam" id="TIGR00325">
    <property type="entry name" value="lpxC"/>
    <property type="match status" value="1"/>
</dbReference>
<dbReference type="STRING" id="690850.Desaf_0231"/>
<comment type="catalytic activity">
    <reaction evidence="11 12">
        <text>a UDP-3-O-[(3R)-3-hydroxyacyl]-N-acetyl-alpha-D-glucosamine + H2O = a UDP-3-O-[(3R)-3-hydroxyacyl]-alpha-D-glucosamine + acetate</text>
        <dbReference type="Rhea" id="RHEA:67816"/>
        <dbReference type="ChEBI" id="CHEBI:15377"/>
        <dbReference type="ChEBI" id="CHEBI:30089"/>
        <dbReference type="ChEBI" id="CHEBI:137740"/>
        <dbReference type="ChEBI" id="CHEBI:173225"/>
        <dbReference type="EC" id="3.5.1.108"/>
    </reaction>
</comment>
<dbReference type="GO" id="GO:0046872">
    <property type="term" value="F:metal ion binding"/>
    <property type="evidence" value="ECO:0007669"/>
    <property type="project" value="UniProtKB-KW"/>
</dbReference>
<proteinExistence type="inferred from homology"/>
<comment type="function">
    <text evidence="2 12">Catalyzes the hydrolysis of UDP-3-O-myristoyl-N-acetylglucosamine to form UDP-3-O-myristoylglucosamine and acetate, the committed step in lipid A biosynthesis.</text>
</comment>
<name>F3YTY3_DESAF</name>
<protein>
    <recommendedName>
        <fullName evidence="4 12">UDP-3-O-acyl-N-acetylglucosamine deacetylase</fullName>
        <shortName evidence="12">UDP-3-O-acyl-GlcNAc deacetylase</shortName>
        <ecNumber evidence="4 12">3.5.1.108</ecNumber>
    </recommendedName>
    <alternativeName>
        <fullName evidence="12">UDP-3-O-[R-3-hydroxymyristoyl]-N-acetylglucosamine deacetylase</fullName>
    </alternativeName>
</protein>
<reference evidence="13 14" key="1">
    <citation type="journal article" date="2011" name="J. Bacteriol.">
        <title>Genome sequence of the mercury-methylating and pleomorphic Desulfovibrio africanus Strain Walvis Bay.</title>
        <authorList>
            <person name="Brown S.D."/>
            <person name="Wall J.D."/>
            <person name="Kucken A.M."/>
            <person name="Gilmour C.C."/>
            <person name="Podar M."/>
            <person name="Brandt C.C."/>
            <person name="Teshima H."/>
            <person name="Detter J.C."/>
            <person name="Han C.S."/>
            <person name="Land M.L."/>
            <person name="Lucas S."/>
            <person name="Han J."/>
            <person name="Pennacchio L."/>
            <person name="Nolan M."/>
            <person name="Pitluck S."/>
            <person name="Woyke T."/>
            <person name="Goodwin L."/>
            <person name="Palumbo A.V."/>
            <person name="Elias D.A."/>
        </authorList>
    </citation>
    <scope>NUCLEOTIDE SEQUENCE [LARGE SCALE GENOMIC DNA]</scope>
    <source>
        <strain evidence="13 14">Walvis Bay</strain>
    </source>
</reference>
<comment type="cofactor">
    <cofactor evidence="1 12">
        <name>Zn(2+)</name>
        <dbReference type="ChEBI" id="CHEBI:29105"/>
    </cofactor>
</comment>
<dbReference type="InterPro" id="IPR011334">
    <property type="entry name" value="UDP-acyl_GlcNac_deAcase_C"/>
</dbReference>
<evidence type="ECO:0000256" key="11">
    <source>
        <dbReference type="ARBA" id="ARBA00024535"/>
    </source>
</evidence>
<dbReference type="InterPro" id="IPR015870">
    <property type="entry name" value="UDP-acyl_N-AcGlcN_deAcase_N"/>
</dbReference>
<keyword evidence="9 12" id="KW-0862">Zinc</keyword>
<dbReference type="eggNOG" id="COG0774">
    <property type="taxonomic scope" value="Bacteria"/>
</dbReference>
<dbReference type="EC" id="3.5.1.108" evidence="4 12"/>
<keyword evidence="7 12" id="KW-0479">Metal-binding</keyword>
<dbReference type="Gene3D" id="3.30.1700.10">
    <property type="entry name" value="lpxc deacetylase, domain 2"/>
    <property type="match status" value="1"/>
</dbReference>
<evidence type="ECO:0000256" key="9">
    <source>
        <dbReference type="ARBA" id="ARBA00022833"/>
    </source>
</evidence>